<evidence type="ECO:0000256" key="1">
    <source>
        <dbReference type="ARBA" id="ARBA00001324"/>
    </source>
</evidence>
<keyword evidence="5" id="KW-0964">Secreted</keyword>
<dbReference type="InterPro" id="IPR029411">
    <property type="entry name" value="RG-lyase_III"/>
</dbReference>
<dbReference type="InterPro" id="IPR029413">
    <property type="entry name" value="RG-lyase_II"/>
</dbReference>
<dbReference type="SUPFAM" id="SSF74650">
    <property type="entry name" value="Galactose mutarotase-like"/>
    <property type="match status" value="1"/>
</dbReference>
<evidence type="ECO:0000256" key="4">
    <source>
        <dbReference type="ARBA" id="ARBA00012437"/>
    </source>
</evidence>
<dbReference type="Pfam" id="PF06045">
    <property type="entry name" value="Rhamnogal_lyase"/>
    <property type="match status" value="1"/>
</dbReference>
<feature type="domain" description="CBM1" evidence="9">
    <location>
        <begin position="678"/>
        <end position="713"/>
    </location>
</feature>
<dbReference type="SUPFAM" id="SSF49452">
    <property type="entry name" value="Starch-binding domain-like"/>
    <property type="match status" value="1"/>
</dbReference>
<dbReference type="Gene3D" id="2.70.98.10">
    <property type="match status" value="1"/>
</dbReference>
<comment type="similarity">
    <text evidence="3">Belongs to the polysaccharide lyase 4 family.</text>
</comment>
<dbReference type="InterPro" id="IPR013784">
    <property type="entry name" value="Carb-bd-like_fold"/>
</dbReference>
<dbReference type="SMART" id="SM00236">
    <property type="entry name" value="fCBD"/>
    <property type="match status" value="1"/>
</dbReference>
<dbReference type="OrthoDB" id="2130367at2759"/>
<evidence type="ECO:0000256" key="7">
    <source>
        <dbReference type="ARBA" id="ARBA00023239"/>
    </source>
</evidence>
<dbReference type="Proteomes" id="UP000193920">
    <property type="component" value="Unassembled WGS sequence"/>
</dbReference>
<evidence type="ECO:0000256" key="8">
    <source>
        <dbReference type="SAM" id="SignalP"/>
    </source>
</evidence>
<dbReference type="EMBL" id="MCOG01000144">
    <property type="protein sequence ID" value="ORY37144.1"/>
    <property type="molecule type" value="Genomic_DNA"/>
</dbReference>
<organism evidence="10 11">
    <name type="scientific">Neocallimastix californiae</name>
    <dbReference type="NCBI Taxonomy" id="1754190"/>
    <lineage>
        <taxon>Eukaryota</taxon>
        <taxon>Fungi</taxon>
        <taxon>Fungi incertae sedis</taxon>
        <taxon>Chytridiomycota</taxon>
        <taxon>Chytridiomycota incertae sedis</taxon>
        <taxon>Neocallimastigomycetes</taxon>
        <taxon>Neocallimastigales</taxon>
        <taxon>Neocallimastigaceae</taxon>
        <taxon>Neocallimastix</taxon>
    </lineage>
</organism>
<comment type="catalytic activity">
    <reaction evidence="1">
        <text>Endotype eliminative cleavage of L-alpha-rhamnopyranosyl-(1-&gt;4)-alpha-D-galactopyranosyluronic acid bonds of rhamnogalacturonan I domains in ramified hairy regions of pectin leaving L-rhamnopyranose at the reducing end and 4-deoxy-4,5-unsaturated D-galactopyranosyluronic acid at the non-reducing end.</text>
        <dbReference type="EC" id="4.2.2.23"/>
    </reaction>
</comment>
<gene>
    <name evidence="10" type="ORF">LY90DRAFT_704706</name>
</gene>
<evidence type="ECO:0000256" key="2">
    <source>
        <dbReference type="ARBA" id="ARBA00004613"/>
    </source>
</evidence>
<dbReference type="EC" id="4.2.2.23" evidence="4"/>
<dbReference type="GO" id="GO:0102210">
    <property type="term" value="F:rhamnogalacturonan endolyase activity"/>
    <property type="evidence" value="ECO:0007669"/>
    <property type="project" value="UniProtKB-EC"/>
</dbReference>
<dbReference type="Pfam" id="PF14683">
    <property type="entry name" value="CBM-like"/>
    <property type="match status" value="1"/>
</dbReference>
<dbReference type="InterPro" id="IPR008979">
    <property type="entry name" value="Galactose-bd-like_sf"/>
</dbReference>
<evidence type="ECO:0000313" key="11">
    <source>
        <dbReference type="Proteomes" id="UP000193920"/>
    </source>
</evidence>
<dbReference type="GO" id="GO:0005576">
    <property type="term" value="C:extracellular region"/>
    <property type="evidence" value="ECO:0007669"/>
    <property type="project" value="UniProtKB-SubCell"/>
</dbReference>
<keyword evidence="11" id="KW-1185">Reference proteome</keyword>
<proteinExistence type="inferred from homology"/>
<dbReference type="CDD" id="cd10317">
    <property type="entry name" value="RGL4_C"/>
    <property type="match status" value="1"/>
</dbReference>
<dbReference type="InterPro" id="IPR014718">
    <property type="entry name" value="GH-type_carb-bd"/>
</dbReference>
<dbReference type="PROSITE" id="PS51164">
    <property type="entry name" value="CBM1_2"/>
    <property type="match status" value="1"/>
</dbReference>
<evidence type="ECO:0000259" key="9">
    <source>
        <dbReference type="PROSITE" id="PS51164"/>
    </source>
</evidence>
<dbReference type="Pfam" id="PF14686">
    <property type="entry name" value="fn3_3"/>
    <property type="match status" value="1"/>
</dbReference>
<dbReference type="InterPro" id="IPR051850">
    <property type="entry name" value="Polysacch_Lyase_4"/>
</dbReference>
<dbReference type="SUPFAM" id="SSF49785">
    <property type="entry name" value="Galactose-binding domain-like"/>
    <property type="match status" value="1"/>
</dbReference>
<dbReference type="AlphaFoldDB" id="A0A1Y2BQY3"/>
<keyword evidence="7" id="KW-0456">Lyase</keyword>
<evidence type="ECO:0000256" key="3">
    <source>
        <dbReference type="ARBA" id="ARBA00010418"/>
    </source>
</evidence>
<dbReference type="GO" id="GO:0030248">
    <property type="term" value="F:cellulose binding"/>
    <property type="evidence" value="ECO:0007669"/>
    <property type="project" value="InterPro"/>
</dbReference>
<sequence>MNLFILSILISIYITTVFSAVKLTSSNTDYTFKNDYATIVISKSSGFITSIKLNGNNQEFLNRSYIDANGGKVYFKPDSNTVIKNTSTHAEVSFIDKYSSGDGFALDWEVRYTMLSDTKGIYYSLTHKHPSSYPATSYGESRLVLRLKSEIFNWLQVEDDVYRDMPSAADQDKCQTLSPVEACRLPDGNVIHKYDWSVDMLKHQVHGFASSKTGLGCWFVSPSYEWKIGGAYNRDLSCHQGGKDSLQIMYTSGTHYGSGETAPKAGENWNKVYGPFLIYLNKASSPQAAWNDAKTVASVESSKWPYSFVSQPEYVQKRGEISGTLAINNPLTNSPIPLEDAVVVLVQPESAEEPIPQKQWRHMSFWTHSLTGKTPNFSIKNVIPGTYQLRAWSKGVVGEFIYNKLVTVRAGENANLGTITFKENRVGPVAWEIGIPDRTAKEFLHGNHFNQWGLYHKFTTDFPKGVNYYIGKSNYSKDWNYAQVSVPGPNGNYQQSPWNIYFNMNNIPSSSVVLRISIAASSYSALSVSLNNGKATAEIKDLVDDAAIRRDGIRGIYRELEFKFSPSEFKIGENMFTLYSRKIGGYSNNYSFDGILYDHIRLEVPGTTANSSAASVNNVVIPSNTRITTTQTIIKTTTVFINKNNVSPTPAAVSTSSYDFNTNNNYNNANNNNSNNESCVQRYGQCGGANYQGSTTCCSGTCKFVNDWYSQCS</sequence>
<dbReference type="InterPro" id="IPR000254">
    <property type="entry name" value="CBD"/>
</dbReference>
<dbReference type="SUPFAM" id="SSF57180">
    <property type="entry name" value="Cellulose-binding domain"/>
    <property type="match status" value="1"/>
</dbReference>
<feature type="chain" id="PRO_5012688808" description="rhamnogalacturonan endolyase" evidence="8">
    <location>
        <begin position="20"/>
        <end position="713"/>
    </location>
</feature>
<keyword evidence="6 8" id="KW-0732">Signal</keyword>
<dbReference type="InterPro" id="IPR035971">
    <property type="entry name" value="CBD_sf"/>
</dbReference>
<dbReference type="PANTHER" id="PTHR32018">
    <property type="entry name" value="RHAMNOGALACTURONATE LYASE FAMILY PROTEIN"/>
    <property type="match status" value="1"/>
</dbReference>
<dbReference type="InterPro" id="IPR010325">
    <property type="entry name" value="Rhamnogal_lyase"/>
</dbReference>
<dbReference type="PROSITE" id="PS00562">
    <property type="entry name" value="CBM1_1"/>
    <property type="match status" value="1"/>
</dbReference>
<protein>
    <recommendedName>
        <fullName evidence="4">rhamnogalacturonan endolyase</fullName>
        <ecNumber evidence="4">4.2.2.23</ecNumber>
    </recommendedName>
</protein>
<dbReference type="Pfam" id="PF00734">
    <property type="entry name" value="CBM_1"/>
    <property type="match status" value="1"/>
</dbReference>
<dbReference type="InterPro" id="IPR011013">
    <property type="entry name" value="Gal_mutarotase_sf_dom"/>
</dbReference>
<dbReference type="PANTHER" id="PTHR32018:SF1">
    <property type="entry name" value="RHAMNOGALACTURONAN ENDOLYASE"/>
    <property type="match status" value="1"/>
</dbReference>
<name>A0A1Y2BQY3_9FUNG</name>
<comment type="subcellular location">
    <subcellularLocation>
        <location evidence="2">Secreted</location>
    </subcellularLocation>
</comment>
<accession>A0A1Y2BQY3</accession>
<evidence type="ECO:0000313" key="10">
    <source>
        <dbReference type="EMBL" id="ORY37144.1"/>
    </source>
</evidence>
<evidence type="ECO:0000256" key="5">
    <source>
        <dbReference type="ARBA" id="ARBA00022525"/>
    </source>
</evidence>
<dbReference type="Gene3D" id="2.60.120.260">
    <property type="entry name" value="Galactose-binding domain-like"/>
    <property type="match status" value="1"/>
</dbReference>
<comment type="caution">
    <text evidence="10">The sequence shown here is derived from an EMBL/GenBank/DDBJ whole genome shotgun (WGS) entry which is preliminary data.</text>
</comment>
<evidence type="ECO:0000256" key="6">
    <source>
        <dbReference type="ARBA" id="ARBA00022729"/>
    </source>
</evidence>
<feature type="signal peptide" evidence="8">
    <location>
        <begin position="1"/>
        <end position="19"/>
    </location>
</feature>
<dbReference type="GO" id="GO:0005975">
    <property type="term" value="P:carbohydrate metabolic process"/>
    <property type="evidence" value="ECO:0007669"/>
    <property type="project" value="InterPro"/>
</dbReference>
<dbReference type="CDD" id="cd10316">
    <property type="entry name" value="RGL4_M"/>
    <property type="match status" value="1"/>
</dbReference>
<reference evidence="10 11" key="1">
    <citation type="submission" date="2016-08" db="EMBL/GenBank/DDBJ databases">
        <title>A Parts List for Fungal Cellulosomes Revealed by Comparative Genomics.</title>
        <authorList>
            <consortium name="DOE Joint Genome Institute"/>
            <person name="Haitjema C.H."/>
            <person name="Gilmore S.P."/>
            <person name="Henske J.K."/>
            <person name="Solomon K.V."/>
            <person name="De Groot R."/>
            <person name="Kuo A."/>
            <person name="Mondo S.J."/>
            <person name="Salamov A.A."/>
            <person name="Labutti K."/>
            <person name="Zhao Z."/>
            <person name="Chiniquy J."/>
            <person name="Barry K."/>
            <person name="Brewer H.M."/>
            <person name="Purvine S.O."/>
            <person name="Wright A.T."/>
            <person name="Boxma B."/>
            <person name="Van Alen T."/>
            <person name="Hackstein J.H."/>
            <person name="Baker S.E."/>
            <person name="Grigoriev I.V."/>
            <person name="O'Malley M.A."/>
        </authorList>
    </citation>
    <scope>NUCLEOTIDE SEQUENCE [LARGE SCALE GENOMIC DNA]</scope>
    <source>
        <strain evidence="10 11">G1</strain>
    </source>
</reference>